<dbReference type="RefSeq" id="WP_136877266.1">
    <property type="nucleotide sequence ID" value="NZ_SWBO01000006.1"/>
</dbReference>
<evidence type="ECO:0000256" key="1">
    <source>
        <dbReference type="SAM" id="Phobius"/>
    </source>
</evidence>
<comment type="caution">
    <text evidence="2">The sequence shown here is derived from an EMBL/GenBank/DDBJ whole genome shotgun (WGS) entry which is preliminary data.</text>
</comment>
<dbReference type="Pfam" id="PF11028">
    <property type="entry name" value="TMEM260-like"/>
    <property type="match status" value="1"/>
</dbReference>
<dbReference type="EMBL" id="SWBO01000006">
    <property type="protein sequence ID" value="TKB99573.1"/>
    <property type="molecule type" value="Genomic_DNA"/>
</dbReference>
<feature type="transmembrane region" description="Helical" evidence="1">
    <location>
        <begin position="116"/>
        <end position="134"/>
    </location>
</feature>
<keyword evidence="1" id="KW-1133">Transmembrane helix</keyword>
<dbReference type="InterPro" id="IPR052724">
    <property type="entry name" value="GT117_domain-containing"/>
</dbReference>
<dbReference type="PANTHER" id="PTHR16214">
    <property type="entry name" value="TRANSMEMBRANE PROTEIN 260"/>
    <property type="match status" value="1"/>
</dbReference>
<keyword evidence="1" id="KW-0472">Membrane</keyword>
<feature type="transmembrane region" description="Helical" evidence="1">
    <location>
        <begin position="249"/>
        <end position="276"/>
    </location>
</feature>
<feature type="transmembrane region" description="Helical" evidence="1">
    <location>
        <begin position="509"/>
        <end position="526"/>
    </location>
</feature>
<feature type="transmembrane region" description="Helical" evidence="1">
    <location>
        <begin position="47"/>
        <end position="68"/>
    </location>
</feature>
<dbReference type="PANTHER" id="PTHR16214:SF3">
    <property type="entry name" value="TRANSMEMBRANE PROTEIN 260"/>
    <property type="match status" value="1"/>
</dbReference>
<feature type="transmembrane region" description="Helical" evidence="1">
    <location>
        <begin position="146"/>
        <end position="164"/>
    </location>
</feature>
<feature type="transmembrane region" description="Helical" evidence="1">
    <location>
        <begin position="562"/>
        <end position="582"/>
    </location>
</feature>
<keyword evidence="1" id="KW-0812">Transmembrane</keyword>
<gene>
    <name evidence="2" type="ORF">FA045_11700</name>
</gene>
<dbReference type="InterPro" id="IPR021280">
    <property type="entry name" value="TMEM260-like"/>
</dbReference>
<organism evidence="2 3">
    <name type="scientific">Pedobacter cryotolerans</name>
    <dbReference type="NCBI Taxonomy" id="2571270"/>
    <lineage>
        <taxon>Bacteria</taxon>
        <taxon>Pseudomonadati</taxon>
        <taxon>Bacteroidota</taxon>
        <taxon>Sphingobacteriia</taxon>
        <taxon>Sphingobacteriales</taxon>
        <taxon>Sphingobacteriaceae</taxon>
        <taxon>Pedobacter</taxon>
    </lineage>
</organism>
<evidence type="ECO:0000313" key="3">
    <source>
        <dbReference type="Proteomes" id="UP000310477"/>
    </source>
</evidence>
<accession>A0A4U1C5P6</accession>
<proteinExistence type="predicted"/>
<protein>
    <submittedName>
        <fullName evidence="2">DUF2723 domain-containing protein</fullName>
    </submittedName>
</protein>
<dbReference type="OrthoDB" id="9807602at2"/>
<feature type="transmembrane region" description="Helical" evidence="1">
    <location>
        <begin position="6"/>
        <end position="26"/>
    </location>
</feature>
<dbReference type="AlphaFoldDB" id="A0A4U1C5P6"/>
<dbReference type="Proteomes" id="UP000310477">
    <property type="component" value="Unassembled WGS sequence"/>
</dbReference>
<feature type="transmembrane region" description="Helical" evidence="1">
    <location>
        <begin position="288"/>
        <end position="311"/>
    </location>
</feature>
<feature type="transmembrane region" description="Helical" evidence="1">
    <location>
        <begin position="176"/>
        <end position="206"/>
    </location>
</feature>
<sequence length="1030" mass="115885">MNYSKINNAVGWICFAIAAITYTLTLEPSVSFWDCGEFIASALKMQVVHQPGAPLFLMIERFFSLFAFGDKMKIAYFMNMGSAIASAATILFLFWTITALAKKILVKGNETMSKSTLISIMGAGAVGALAYTFSDSFWFSAVEAEVYALSSLFTAVVFWAILKWEAIADEPRADRWLLFIAYIMGLSIGIHLLNLLTIPAIAFVYYFKKTKTPTTSGIFKTFGIGVLILAVIQYGIIQYIVKIGAYFDLFFVNTLGTGFGMGVLFFAILLITALVWGIRYSIQHQKNILNLALLSTVLIIFGYASFAMIIIRAQAKPNLNNSDPDNAFSFLSYLNREQYGDRPLLIGPNYNTIPKYTDEGYPVVDTGGKIYRKGAEKYEVAGVKTEQVYGVTERFPDSLKRLQKTSLFPRMYSDDERHANYYKDFMGLSDQDVPNVFDNVGFFARYQVGFMYLRYFGWNFIGRQNEDQGQGSIYEGRALSGIKPIDALSLGDQSNLPPSITESNSYNRLFALPFILGLLGALWHFQRNPKDGGIIGLLFFCTGIAIVLYLNQKPMEPRERDYAYVGSFYAFAIWIGLGVLAIKEWVFKKLTPQTAAIGATVIAMGMAPVIMASQGWDDHDRSDKMVAHDIAVSYMESCAPNAILFTYGDNDTYPLWYIQEVEGVRPDIRLVNLSLFDTDWYINGMRRKVHESEPLPITMKESQYVSGVRDYMRFTDANIQGNVELKEVVDYLLQGDNDLPTKNLKLTVNPQDVINTGTLPASKADMITPALEWRFNKPYITKGTLAMFDILAHNNWKRPVYFCSTVPSEQFNGLDKYLYSEGLALRLLPLKTESLSNDGETPINLEPMYNHIMNKFKWGNIKNASYLDAQSVDDVSIFSNMFNNLISGLIKEGRIEDAKKVFKKYDEVMPTKIYSLRMMMGVATRAQNLYILGETQKANDLLKTSAAYIQKELSYLADLTKSKGEIVGGQNAQLGLNWSLLPMAQVASQYKQPALAQQLIAQYEALDGRFDNLFSRSRQQQMQEQMGGGE</sequence>
<feature type="transmembrane region" description="Helical" evidence="1">
    <location>
        <begin position="74"/>
        <end position="95"/>
    </location>
</feature>
<feature type="transmembrane region" description="Helical" evidence="1">
    <location>
        <begin position="594"/>
        <end position="616"/>
    </location>
</feature>
<keyword evidence="3" id="KW-1185">Reference proteome</keyword>
<feature type="transmembrane region" description="Helical" evidence="1">
    <location>
        <begin position="218"/>
        <end position="237"/>
    </location>
</feature>
<evidence type="ECO:0000313" key="2">
    <source>
        <dbReference type="EMBL" id="TKB99573.1"/>
    </source>
</evidence>
<reference evidence="2 3" key="1">
    <citation type="submission" date="2019-04" db="EMBL/GenBank/DDBJ databases">
        <title>Pedobacter sp. AR-2-6 sp. nov., isolated from Arctic soil.</title>
        <authorList>
            <person name="Dahal R.H."/>
            <person name="Kim D.-U."/>
        </authorList>
    </citation>
    <scope>NUCLEOTIDE SEQUENCE [LARGE SCALE GENOMIC DNA]</scope>
    <source>
        <strain evidence="2 3">AR-2-6</strain>
    </source>
</reference>
<name>A0A4U1C5P6_9SPHI</name>
<feature type="transmembrane region" description="Helical" evidence="1">
    <location>
        <begin position="532"/>
        <end position="550"/>
    </location>
</feature>